<reference evidence="1" key="1">
    <citation type="submission" date="2023-07" db="EMBL/GenBank/DDBJ databases">
        <title>Black Yeasts Isolated from many extreme environments.</title>
        <authorList>
            <person name="Coleine C."/>
            <person name="Stajich J.E."/>
            <person name="Selbmann L."/>
        </authorList>
    </citation>
    <scope>NUCLEOTIDE SEQUENCE</scope>
    <source>
        <strain evidence="1">CCFEE 5714</strain>
    </source>
</reference>
<keyword evidence="2" id="KW-1185">Reference proteome</keyword>
<gene>
    <name evidence="1" type="ORF">LTR37_013612</name>
</gene>
<evidence type="ECO:0000313" key="1">
    <source>
        <dbReference type="EMBL" id="KAK3704781.1"/>
    </source>
</evidence>
<accession>A0ACC3MVX9</accession>
<evidence type="ECO:0000313" key="2">
    <source>
        <dbReference type="Proteomes" id="UP001281147"/>
    </source>
</evidence>
<dbReference type="Proteomes" id="UP001281147">
    <property type="component" value="Unassembled WGS sequence"/>
</dbReference>
<organism evidence="1 2">
    <name type="scientific">Vermiconidia calcicola</name>
    <dbReference type="NCBI Taxonomy" id="1690605"/>
    <lineage>
        <taxon>Eukaryota</taxon>
        <taxon>Fungi</taxon>
        <taxon>Dikarya</taxon>
        <taxon>Ascomycota</taxon>
        <taxon>Pezizomycotina</taxon>
        <taxon>Dothideomycetes</taxon>
        <taxon>Dothideomycetidae</taxon>
        <taxon>Mycosphaerellales</taxon>
        <taxon>Extremaceae</taxon>
        <taxon>Vermiconidia</taxon>
    </lineage>
</organism>
<name>A0ACC3MVX9_9PEZI</name>
<sequence>MEEANTTGVELRRASFTTSACLFFTIRRFCSTLHLWSLATNHDVEDSPSAINGIIAMSGSESARQAHEERNKDSPLIRLPPELRNRIYYAALPIKKQMSIKTITCDAPPHVLNLLQVCRALGGETIRIFYANNILTLDVSFSCDRERTYNWLRRFPPYAIDFLRSVCLQGWVWYTTEDGGAKRTPVVMYIIRNAKAKPYTVSFGSTSRAEDCHGIMVVRQTFEAVPKSMDLESLAKPILLGDLEQLLDMLRSTNW</sequence>
<proteinExistence type="predicted"/>
<dbReference type="EMBL" id="JAUTXU010000135">
    <property type="protein sequence ID" value="KAK3704781.1"/>
    <property type="molecule type" value="Genomic_DNA"/>
</dbReference>
<comment type="caution">
    <text evidence="1">The sequence shown here is derived from an EMBL/GenBank/DDBJ whole genome shotgun (WGS) entry which is preliminary data.</text>
</comment>
<protein>
    <submittedName>
        <fullName evidence="1">Uncharacterized protein</fullName>
    </submittedName>
</protein>